<comment type="caution">
    <text evidence="7">The sequence shown here is derived from an EMBL/GenBank/DDBJ whole genome shotgun (WGS) entry which is preliminary data.</text>
</comment>
<keyword evidence="8" id="KW-1185">Reference proteome</keyword>
<accession>A0AAJ0C1M1</accession>
<dbReference type="CDD" id="cd12148">
    <property type="entry name" value="fungal_TF_MHR"/>
    <property type="match status" value="1"/>
</dbReference>
<keyword evidence="1" id="KW-0479">Metal-binding</keyword>
<dbReference type="AlphaFoldDB" id="A0AAJ0C1M1"/>
<dbReference type="GeneID" id="85314679"/>
<dbReference type="InterPro" id="IPR051127">
    <property type="entry name" value="Fungal_SecMet_Regulators"/>
</dbReference>
<dbReference type="PROSITE" id="PS50048">
    <property type="entry name" value="ZN2_CY6_FUNGAL_2"/>
    <property type="match status" value="1"/>
</dbReference>
<evidence type="ECO:0000256" key="5">
    <source>
        <dbReference type="SAM" id="MobiDB-lite"/>
    </source>
</evidence>
<proteinExistence type="predicted"/>
<dbReference type="GO" id="GO:0006351">
    <property type="term" value="P:DNA-templated transcription"/>
    <property type="evidence" value="ECO:0007669"/>
    <property type="project" value="InterPro"/>
</dbReference>
<evidence type="ECO:0000313" key="7">
    <source>
        <dbReference type="EMBL" id="KAK1767448.1"/>
    </source>
</evidence>
<sequence>MAASMTPSSSSTSVNASLRPIACLRCRSRRASCSKDRPKCTRCRARGWECIYEETRKIIVNESYLRLLEEKAKAYEGRQGTPLLLSFRLRPGTLQFNHVATDTFSRKGSTEKPPEPLPRRKDSSGDSLDEDEFEDGHPLLEPFNRLSVDRLSTSFKGPAAADNFLRILRNISGLCDDDGRLDLNPNFYEPGALPSRREYVWSYTRLPPIDICRRLFAAQYSYLGTIFAFADPPTFDRLLMEAHCGTPNLADKDACLNYAKVLVILAFGQLYSVNQWIDFKGPPGFEYFTHALQLLPDAHEEGSINCVETLALIGYFMQNMNRRDAAFLYIGMAMRMAISLGLHQEVSSSQTFDFGFPQLDEATREHRRRVWWSVYSLDRIVSVKSGNPITIQDEDIGVSLPSRLPGEPEYCPAVVLRHYTELSRILGEVTTSIYRKTGAGEPKSGRRLMASVQSIILSLSNWNRDLPDELRFVPARLSISRESVSTFSHYYQCINMTARPLLFHVVGKRLKGIRDDPTVKERDWTEGLSQTTVRVIEMCVSAAQDTINMMTIARQRDLVATYGYMDGEHVFSAAIVLVMVCVALPTNPANTAAMNAGLDLLRAMAERGNSHIAARYELLAHLRAAATNNTAGMDGRPPNQPPMPPLFPADNSNNTGDAFLPPLPDTLGQAMFPPASVSTGLAAAIGGPVPPSLTLSIADPGALQGVFYNNNNNGDEDAAAAAAAGSAGEGEGADLGLWEEGFADPAVMDAGSDLTQWTRAAQMVVDHGMGL</sequence>
<name>A0AAJ0C1M1_9PEZI</name>
<evidence type="ECO:0000256" key="1">
    <source>
        <dbReference type="ARBA" id="ARBA00022723"/>
    </source>
</evidence>
<organism evidence="7 8">
    <name type="scientific">Phialemonium atrogriseum</name>
    <dbReference type="NCBI Taxonomy" id="1093897"/>
    <lineage>
        <taxon>Eukaryota</taxon>
        <taxon>Fungi</taxon>
        <taxon>Dikarya</taxon>
        <taxon>Ascomycota</taxon>
        <taxon>Pezizomycotina</taxon>
        <taxon>Sordariomycetes</taxon>
        <taxon>Sordariomycetidae</taxon>
        <taxon>Cephalothecales</taxon>
        <taxon>Cephalothecaceae</taxon>
        <taxon>Phialemonium</taxon>
    </lineage>
</organism>
<dbReference type="InterPro" id="IPR001138">
    <property type="entry name" value="Zn2Cys6_DnaBD"/>
</dbReference>
<dbReference type="PANTHER" id="PTHR47424">
    <property type="entry name" value="REGULATORY PROTEIN GAL4"/>
    <property type="match status" value="1"/>
</dbReference>
<gene>
    <name evidence="7" type="ORF">QBC33DRAFT_586775</name>
</gene>
<dbReference type="SMART" id="SM00066">
    <property type="entry name" value="GAL4"/>
    <property type="match status" value="1"/>
</dbReference>
<dbReference type="InterPro" id="IPR007219">
    <property type="entry name" value="XnlR_reg_dom"/>
</dbReference>
<evidence type="ECO:0000256" key="4">
    <source>
        <dbReference type="ARBA" id="ARBA00023242"/>
    </source>
</evidence>
<evidence type="ECO:0000259" key="6">
    <source>
        <dbReference type="PROSITE" id="PS50048"/>
    </source>
</evidence>
<dbReference type="Gene3D" id="4.10.240.10">
    <property type="entry name" value="Zn(2)-C6 fungal-type DNA-binding domain"/>
    <property type="match status" value="1"/>
</dbReference>
<evidence type="ECO:0000256" key="3">
    <source>
        <dbReference type="ARBA" id="ARBA00023163"/>
    </source>
</evidence>
<dbReference type="EMBL" id="MU839008">
    <property type="protein sequence ID" value="KAK1767448.1"/>
    <property type="molecule type" value="Genomic_DNA"/>
</dbReference>
<keyword evidence="4" id="KW-0539">Nucleus</keyword>
<keyword evidence="3" id="KW-0804">Transcription</keyword>
<feature type="region of interest" description="Disordered" evidence="5">
    <location>
        <begin position="100"/>
        <end position="138"/>
    </location>
</feature>
<feature type="domain" description="Zn(2)-C6 fungal-type" evidence="6">
    <location>
        <begin position="22"/>
        <end position="52"/>
    </location>
</feature>
<evidence type="ECO:0000256" key="2">
    <source>
        <dbReference type="ARBA" id="ARBA00023015"/>
    </source>
</evidence>
<dbReference type="CDD" id="cd00067">
    <property type="entry name" value="GAL4"/>
    <property type="match status" value="1"/>
</dbReference>
<dbReference type="Proteomes" id="UP001244011">
    <property type="component" value="Unassembled WGS sequence"/>
</dbReference>
<dbReference type="GO" id="GO:0008270">
    <property type="term" value="F:zinc ion binding"/>
    <property type="evidence" value="ECO:0007669"/>
    <property type="project" value="InterPro"/>
</dbReference>
<dbReference type="GO" id="GO:0000981">
    <property type="term" value="F:DNA-binding transcription factor activity, RNA polymerase II-specific"/>
    <property type="evidence" value="ECO:0007669"/>
    <property type="project" value="InterPro"/>
</dbReference>
<dbReference type="InterPro" id="IPR036864">
    <property type="entry name" value="Zn2-C6_fun-type_DNA-bd_sf"/>
</dbReference>
<dbReference type="PROSITE" id="PS00463">
    <property type="entry name" value="ZN2_CY6_FUNGAL_1"/>
    <property type="match status" value="1"/>
</dbReference>
<dbReference type="GO" id="GO:0003677">
    <property type="term" value="F:DNA binding"/>
    <property type="evidence" value="ECO:0007669"/>
    <property type="project" value="InterPro"/>
</dbReference>
<dbReference type="SMART" id="SM00906">
    <property type="entry name" value="Fungal_trans"/>
    <property type="match status" value="1"/>
</dbReference>
<dbReference type="SUPFAM" id="SSF57701">
    <property type="entry name" value="Zn2/Cys6 DNA-binding domain"/>
    <property type="match status" value="1"/>
</dbReference>
<evidence type="ECO:0000313" key="8">
    <source>
        <dbReference type="Proteomes" id="UP001244011"/>
    </source>
</evidence>
<protein>
    <submittedName>
        <fullName evidence="7">Fungal-specific transcription factor</fullName>
    </submittedName>
</protein>
<reference evidence="7" key="1">
    <citation type="submission" date="2023-06" db="EMBL/GenBank/DDBJ databases">
        <title>Genome-scale phylogeny and comparative genomics of the fungal order Sordariales.</title>
        <authorList>
            <consortium name="Lawrence Berkeley National Laboratory"/>
            <person name="Hensen N."/>
            <person name="Bonometti L."/>
            <person name="Westerberg I."/>
            <person name="Brannstrom I.O."/>
            <person name="Guillou S."/>
            <person name="Cros-Aarteil S."/>
            <person name="Calhoun S."/>
            <person name="Haridas S."/>
            <person name="Kuo A."/>
            <person name="Mondo S."/>
            <person name="Pangilinan J."/>
            <person name="Riley R."/>
            <person name="Labutti K."/>
            <person name="Andreopoulos B."/>
            <person name="Lipzen A."/>
            <person name="Chen C."/>
            <person name="Yanf M."/>
            <person name="Daum C."/>
            <person name="Ng V."/>
            <person name="Clum A."/>
            <person name="Steindorff A."/>
            <person name="Ohm R."/>
            <person name="Martin F."/>
            <person name="Silar P."/>
            <person name="Natvig D."/>
            <person name="Lalanne C."/>
            <person name="Gautier V."/>
            <person name="Ament-Velasquez S.L."/>
            <person name="Kruys A."/>
            <person name="Hutchinson M.I."/>
            <person name="Powell A.J."/>
            <person name="Barry K."/>
            <person name="Miller A.N."/>
            <person name="Grigoriev I.V."/>
            <person name="Debuchy R."/>
            <person name="Gladieux P."/>
            <person name="Thoren M.H."/>
            <person name="Johannesson H."/>
        </authorList>
    </citation>
    <scope>NUCLEOTIDE SEQUENCE</scope>
    <source>
        <strain evidence="7">8032-3</strain>
    </source>
</reference>
<dbReference type="Pfam" id="PF04082">
    <property type="entry name" value="Fungal_trans"/>
    <property type="match status" value="1"/>
</dbReference>
<dbReference type="RefSeq" id="XP_060283661.1">
    <property type="nucleotide sequence ID" value="XM_060431492.1"/>
</dbReference>
<dbReference type="Pfam" id="PF00172">
    <property type="entry name" value="Zn_clus"/>
    <property type="match status" value="1"/>
</dbReference>
<dbReference type="PANTHER" id="PTHR47424:SF6">
    <property type="entry name" value="PROLINE UTILIZATION TRANS-ACTIVATOR"/>
    <property type="match status" value="1"/>
</dbReference>
<keyword evidence="2" id="KW-0805">Transcription regulation</keyword>
<feature type="compositionally biased region" description="Basic and acidic residues" evidence="5">
    <location>
        <begin position="104"/>
        <end position="124"/>
    </location>
</feature>